<dbReference type="EMBL" id="JAEFCI010012818">
    <property type="protein sequence ID" value="KAG5455776.1"/>
    <property type="molecule type" value="Genomic_DNA"/>
</dbReference>
<evidence type="ECO:0000313" key="1">
    <source>
        <dbReference type="EMBL" id="KAG5455776.1"/>
    </source>
</evidence>
<name>A0A8H7ZMF5_9FUNG</name>
<keyword evidence="2" id="KW-1185">Reference proteome</keyword>
<organism evidence="1 2">
    <name type="scientific">Olpidium bornovanus</name>
    <dbReference type="NCBI Taxonomy" id="278681"/>
    <lineage>
        <taxon>Eukaryota</taxon>
        <taxon>Fungi</taxon>
        <taxon>Fungi incertae sedis</taxon>
        <taxon>Olpidiomycota</taxon>
        <taxon>Olpidiomycotina</taxon>
        <taxon>Olpidiomycetes</taxon>
        <taxon>Olpidiales</taxon>
        <taxon>Olpidiaceae</taxon>
        <taxon>Olpidium</taxon>
    </lineage>
</organism>
<dbReference type="Proteomes" id="UP000673691">
    <property type="component" value="Unassembled WGS sequence"/>
</dbReference>
<proteinExistence type="predicted"/>
<gene>
    <name evidence="1" type="ORF">BJ554DRAFT_4693</name>
</gene>
<sequence length="142" mass="15957">MVGLRRRRFSPRPGRRRIMAQRDVRARAFNTVYNISNVPALRQGFSRIQPFLIAESLMLLPGDHAESGATFVKIDIGLTEGHTLEFSLFRQDIFITETSAFDKASGLPCEADLEHPTSSTVLSTGPRHCSCWPQRVKTDIRG</sequence>
<comment type="caution">
    <text evidence="1">The sequence shown here is derived from an EMBL/GenBank/DDBJ whole genome shotgun (WGS) entry which is preliminary data.</text>
</comment>
<dbReference type="AlphaFoldDB" id="A0A8H7ZMF5"/>
<accession>A0A8H7ZMF5</accession>
<evidence type="ECO:0000313" key="2">
    <source>
        <dbReference type="Proteomes" id="UP000673691"/>
    </source>
</evidence>
<reference evidence="1 2" key="1">
    <citation type="journal article" name="Sci. Rep.">
        <title>Genome-scale phylogenetic analyses confirm Olpidium as the closest living zoosporic fungus to the non-flagellated, terrestrial fungi.</title>
        <authorList>
            <person name="Chang Y."/>
            <person name="Rochon D."/>
            <person name="Sekimoto S."/>
            <person name="Wang Y."/>
            <person name="Chovatia M."/>
            <person name="Sandor L."/>
            <person name="Salamov A."/>
            <person name="Grigoriev I.V."/>
            <person name="Stajich J.E."/>
            <person name="Spatafora J.W."/>
        </authorList>
    </citation>
    <scope>NUCLEOTIDE SEQUENCE [LARGE SCALE GENOMIC DNA]</scope>
    <source>
        <strain evidence="1">S191</strain>
    </source>
</reference>
<protein>
    <submittedName>
        <fullName evidence="1">Uncharacterized protein</fullName>
    </submittedName>
</protein>